<dbReference type="EMBL" id="VICG01000014">
    <property type="protein sequence ID" value="KAA8565122.1"/>
    <property type="molecule type" value="Genomic_DNA"/>
</dbReference>
<evidence type="ECO:0000313" key="3">
    <source>
        <dbReference type="Proteomes" id="UP000322873"/>
    </source>
</evidence>
<sequence length="76" mass="8310">MSPSVPGDGGDTSAVYFSLSLKDIVISSRNSCNDRVKLWVGDPDKKGRRGEEGRKGIEGAVSNSIHSAEYDIERRR</sequence>
<feature type="region of interest" description="Disordered" evidence="1">
    <location>
        <begin position="41"/>
        <end position="60"/>
    </location>
</feature>
<protein>
    <submittedName>
        <fullName evidence="2">Uncharacterized protein</fullName>
    </submittedName>
</protein>
<proteinExistence type="predicted"/>
<gene>
    <name evidence="2" type="ORF">EYC84_010871</name>
</gene>
<organism evidence="2 3">
    <name type="scientific">Monilinia fructicola</name>
    <name type="common">Brown rot fungus</name>
    <name type="synonym">Ciboria fructicola</name>
    <dbReference type="NCBI Taxonomy" id="38448"/>
    <lineage>
        <taxon>Eukaryota</taxon>
        <taxon>Fungi</taxon>
        <taxon>Dikarya</taxon>
        <taxon>Ascomycota</taxon>
        <taxon>Pezizomycotina</taxon>
        <taxon>Leotiomycetes</taxon>
        <taxon>Helotiales</taxon>
        <taxon>Sclerotiniaceae</taxon>
        <taxon>Monilinia</taxon>
    </lineage>
</organism>
<evidence type="ECO:0000313" key="2">
    <source>
        <dbReference type="EMBL" id="KAA8565122.1"/>
    </source>
</evidence>
<accession>A0A5M9JB80</accession>
<evidence type="ECO:0000256" key="1">
    <source>
        <dbReference type="SAM" id="MobiDB-lite"/>
    </source>
</evidence>
<name>A0A5M9JB80_MONFR</name>
<feature type="compositionally biased region" description="Basic and acidic residues" evidence="1">
    <location>
        <begin position="41"/>
        <end position="57"/>
    </location>
</feature>
<dbReference type="AlphaFoldDB" id="A0A5M9JB80"/>
<keyword evidence="3" id="KW-1185">Reference proteome</keyword>
<reference evidence="2 3" key="1">
    <citation type="submission" date="2019-06" db="EMBL/GenBank/DDBJ databases">
        <title>Genome Sequence of the Brown Rot Fungal Pathogen Monilinia fructicola.</title>
        <authorList>
            <person name="De Miccolis Angelini R.M."/>
            <person name="Landi L."/>
            <person name="Abate D."/>
            <person name="Pollastro S."/>
            <person name="Romanazzi G."/>
            <person name="Faretra F."/>
        </authorList>
    </citation>
    <scope>NUCLEOTIDE SEQUENCE [LARGE SCALE GENOMIC DNA]</scope>
    <source>
        <strain evidence="2 3">Mfrc123</strain>
    </source>
</reference>
<comment type="caution">
    <text evidence="2">The sequence shown here is derived from an EMBL/GenBank/DDBJ whole genome shotgun (WGS) entry which is preliminary data.</text>
</comment>
<dbReference type="Proteomes" id="UP000322873">
    <property type="component" value="Unassembled WGS sequence"/>
</dbReference>